<dbReference type="KEGG" id="bfu:BCIN_01g02470"/>
<keyword evidence="7" id="KW-1015">Disulfide bond</keyword>
<dbReference type="Pfam" id="PF07519">
    <property type="entry name" value="Tannase"/>
    <property type="match status" value="1"/>
</dbReference>
<evidence type="ECO:0000256" key="2">
    <source>
        <dbReference type="ARBA" id="ARBA00022487"/>
    </source>
</evidence>
<dbReference type="PANTHER" id="PTHR33938">
    <property type="entry name" value="FERULOYL ESTERASE B-RELATED"/>
    <property type="match status" value="1"/>
</dbReference>
<dbReference type="EC" id="3.1.1.-" evidence="8"/>
<accession>A0A384J4M9</accession>
<dbReference type="VEuPathDB" id="FungiDB:Bcin01g02470"/>
<dbReference type="GO" id="GO:0030600">
    <property type="term" value="F:feruloyl esterase activity"/>
    <property type="evidence" value="ECO:0007669"/>
    <property type="project" value="UniProtKB-ARBA"/>
</dbReference>
<dbReference type="PANTHER" id="PTHR33938:SF16">
    <property type="entry name" value="CARBOXYLIC ESTER HYDROLASE"/>
    <property type="match status" value="1"/>
</dbReference>
<reference evidence="9 10" key="1">
    <citation type="journal article" date="2011" name="PLoS Genet.">
        <title>Genomic analysis of the necrotrophic fungal pathogens Sclerotinia sclerotiorum and Botrytis cinerea.</title>
        <authorList>
            <person name="Amselem J."/>
            <person name="Cuomo C.A."/>
            <person name="van Kan J.A."/>
            <person name="Viaud M."/>
            <person name="Benito E.P."/>
            <person name="Couloux A."/>
            <person name="Coutinho P.M."/>
            <person name="de Vries R.P."/>
            <person name="Dyer P.S."/>
            <person name="Fillinger S."/>
            <person name="Fournier E."/>
            <person name="Gout L."/>
            <person name="Hahn M."/>
            <person name="Kohn L."/>
            <person name="Lapalu N."/>
            <person name="Plummer K.M."/>
            <person name="Pradier J.M."/>
            <person name="Quevillon E."/>
            <person name="Sharon A."/>
            <person name="Simon A."/>
            <person name="ten Have A."/>
            <person name="Tudzynski B."/>
            <person name="Tudzynski P."/>
            <person name="Wincker P."/>
            <person name="Andrew M."/>
            <person name="Anthouard V."/>
            <person name="Beever R.E."/>
            <person name="Beffa R."/>
            <person name="Benoit I."/>
            <person name="Bouzid O."/>
            <person name="Brault B."/>
            <person name="Chen Z."/>
            <person name="Choquer M."/>
            <person name="Collemare J."/>
            <person name="Cotton P."/>
            <person name="Danchin E.G."/>
            <person name="Da Silva C."/>
            <person name="Gautier A."/>
            <person name="Giraud C."/>
            <person name="Giraud T."/>
            <person name="Gonzalez C."/>
            <person name="Grossetete S."/>
            <person name="Guldener U."/>
            <person name="Henrissat B."/>
            <person name="Howlett B.J."/>
            <person name="Kodira C."/>
            <person name="Kretschmer M."/>
            <person name="Lappartient A."/>
            <person name="Leroch M."/>
            <person name="Levis C."/>
            <person name="Mauceli E."/>
            <person name="Neuveglise C."/>
            <person name="Oeser B."/>
            <person name="Pearson M."/>
            <person name="Poulain J."/>
            <person name="Poussereau N."/>
            <person name="Quesneville H."/>
            <person name="Rascle C."/>
            <person name="Schumacher J."/>
            <person name="Segurens B."/>
            <person name="Sexton A."/>
            <person name="Silva E."/>
            <person name="Sirven C."/>
            <person name="Soanes D.M."/>
            <person name="Talbot N.J."/>
            <person name="Templeton M."/>
            <person name="Yandava C."/>
            <person name="Yarden O."/>
            <person name="Zeng Q."/>
            <person name="Rollins J.A."/>
            <person name="Lebrun M.H."/>
            <person name="Dickman M."/>
        </authorList>
    </citation>
    <scope>NUCLEOTIDE SEQUENCE [LARGE SCALE GENOMIC DNA]</scope>
    <source>
        <strain evidence="9 10">B05.10</strain>
    </source>
</reference>
<dbReference type="InterPro" id="IPR011118">
    <property type="entry name" value="Tannase/feruloyl_esterase"/>
</dbReference>
<evidence type="ECO:0000256" key="8">
    <source>
        <dbReference type="RuleBase" id="RU361238"/>
    </source>
</evidence>
<evidence type="ECO:0000256" key="6">
    <source>
        <dbReference type="ARBA" id="ARBA00022837"/>
    </source>
</evidence>
<dbReference type="OrthoDB" id="3039123at2759"/>
<dbReference type="SUPFAM" id="SSF53474">
    <property type="entry name" value="alpha/beta-Hydrolases"/>
    <property type="match status" value="1"/>
</dbReference>
<dbReference type="InterPro" id="IPR029058">
    <property type="entry name" value="AB_hydrolase_fold"/>
</dbReference>
<comment type="similarity">
    <text evidence="1 8">Belongs to the tannase family.</text>
</comment>
<dbReference type="RefSeq" id="XP_001548537.1">
    <property type="nucleotide sequence ID" value="XM_001548487.2"/>
</dbReference>
<evidence type="ECO:0000256" key="7">
    <source>
        <dbReference type="ARBA" id="ARBA00023157"/>
    </source>
</evidence>
<evidence type="ECO:0000313" key="10">
    <source>
        <dbReference type="Proteomes" id="UP000001798"/>
    </source>
</evidence>
<evidence type="ECO:0000313" key="9">
    <source>
        <dbReference type="EMBL" id="ATZ45467.1"/>
    </source>
</evidence>
<feature type="signal peptide" evidence="8">
    <location>
        <begin position="1"/>
        <end position="17"/>
    </location>
</feature>
<feature type="chain" id="PRO_5016480742" description="Carboxylic ester hydrolase" evidence="8">
    <location>
        <begin position="18"/>
        <end position="585"/>
    </location>
</feature>
<reference evidence="9 10" key="2">
    <citation type="journal article" date="2012" name="Eukaryot. Cell">
        <title>Genome update of Botrytis cinerea strains B05.10 and T4.</title>
        <authorList>
            <person name="Staats M."/>
            <person name="van Kan J.A."/>
        </authorList>
    </citation>
    <scope>NUCLEOTIDE SEQUENCE [LARGE SCALE GENOMIC DNA]</scope>
    <source>
        <strain evidence="9 10">B05.10</strain>
    </source>
</reference>
<evidence type="ECO:0000256" key="5">
    <source>
        <dbReference type="ARBA" id="ARBA00022801"/>
    </source>
</evidence>
<reference evidence="9 10" key="3">
    <citation type="journal article" date="2017" name="Mol. Plant Pathol.">
        <title>A gapless genome sequence of the fungus Botrytis cinerea.</title>
        <authorList>
            <person name="Van Kan J.A."/>
            <person name="Stassen J.H."/>
            <person name="Mosbach A."/>
            <person name="Van Der Lee T.A."/>
            <person name="Faino L."/>
            <person name="Farmer A.D."/>
            <person name="Papasotiriou D.G."/>
            <person name="Zhou S."/>
            <person name="Seidl M.F."/>
            <person name="Cottam E."/>
            <person name="Edel D."/>
            <person name="Hahn M."/>
            <person name="Schwartz D.C."/>
            <person name="Dietrich R.A."/>
            <person name="Widdison S."/>
            <person name="Scalliet G."/>
        </authorList>
    </citation>
    <scope>NUCLEOTIDE SEQUENCE [LARGE SCALE GENOMIC DNA]</scope>
    <source>
        <strain evidence="9 10">B05.10</strain>
    </source>
</reference>
<name>A0A384J4M9_BOTFB</name>
<dbReference type="AlphaFoldDB" id="A0A384J4M9"/>
<protein>
    <recommendedName>
        <fullName evidence="8">Carboxylic ester hydrolase</fullName>
        <ecNumber evidence="8">3.1.1.-</ecNumber>
    </recommendedName>
</protein>
<evidence type="ECO:0000256" key="3">
    <source>
        <dbReference type="ARBA" id="ARBA00022723"/>
    </source>
</evidence>
<sequence>MRKSLFALAGAAATASAESLTDICTTAVAKAALPANGTLLGSSVIPSSVTANVVYNTSVSGQTFFPDATVDFCNVTFAYTHNGRGDNVVLTLWLPSPENFQNRWLSSGGMAYSINSGTTNLVGGVMYGAASGLTDGGFDTVFDSVFLLDNGTINWEPTYMFGYQAIGELTTLGKEFTKQFYDMGDDKLYAYYQGCSDGGREGWSQAQRWGDIYDGIIAGAPAFRYGQQQVNHLFSNVVEQTLDYYPSSCELELIVNETISNCDALDGKVDGVVARTDLCKLQYNINQTIGLPYSCAASSGGGIGLGYGKHKRQMMGGGATNPAANGTVSAEAVAVAQTILDGLHDSQGRRAYLSYQPSADFDDAATTYNSDTDSYEISIAGAGGEWVARFLELQDLDNLSTLDNVTYDTLVQWMVQGWTRYEDSLQTNNPDLTDIYNYGGKILHFHGESDPSVPAASSVHYYESVRSIMYPGLSFNESTEALKEWYRLYMIPGAAHCAINSEQENGPFPQTNLQVLIEWVENGTVPVTLNATHLAGDYKGDNAQICAWPLRPLWINNGTTQDCVFDQASYDTWNYTFDAYKRPLY</sequence>
<gene>
    <name evidence="9" type="ORF">BCIN_01g02470</name>
</gene>
<dbReference type="EMBL" id="CP009805">
    <property type="protein sequence ID" value="ATZ45467.1"/>
    <property type="molecule type" value="Genomic_DNA"/>
</dbReference>
<proteinExistence type="inferred from homology"/>
<evidence type="ECO:0000256" key="4">
    <source>
        <dbReference type="ARBA" id="ARBA00022729"/>
    </source>
</evidence>
<keyword evidence="4 8" id="KW-0732">Signal</keyword>
<organism evidence="9 10">
    <name type="scientific">Botryotinia fuckeliana (strain B05.10)</name>
    <name type="common">Noble rot fungus</name>
    <name type="synonym">Botrytis cinerea</name>
    <dbReference type="NCBI Taxonomy" id="332648"/>
    <lineage>
        <taxon>Eukaryota</taxon>
        <taxon>Fungi</taxon>
        <taxon>Dikarya</taxon>
        <taxon>Ascomycota</taxon>
        <taxon>Pezizomycotina</taxon>
        <taxon>Leotiomycetes</taxon>
        <taxon>Helotiales</taxon>
        <taxon>Sclerotiniaceae</taxon>
        <taxon>Botrytis</taxon>
    </lineage>
</organism>
<dbReference type="GeneID" id="5429013"/>
<keyword evidence="6" id="KW-0106">Calcium</keyword>
<dbReference type="OMA" id="FYDMGDD"/>
<keyword evidence="10" id="KW-1185">Reference proteome</keyword>
<keyword evidence="5 8" id="KW-0378">Hydrolase</keyword>
<dbReference type="Proteomes" id="UP000001798">
    <property type="component" value="Chromosome 1"/>
</dbReference>
<evidence type="ECO:0000256" key="1">
    <source>
        <dbReference type="ARBA" id="ARBA00006249"/>
    </source>
</evidence>
<dbReference type="GO" id="GO:0046872">
    <property type="term" value="F:metal ion binding"/>
    <property type="evidence" value="ECO:0007669"/>
    <property type="project" value="UniProtKB-KW"/>
</dbReference>
<keyword evidence="2" id="KW-0719">Serine esterase</keyword>
<keyword evidence="3" id="KW-0479">Metal-binding</keyword>